<keyword evidence="2 5" id="KW-0812">Transmembrane</keyword>
<keyword evidence="3 6" id="KW-1133">Transmembrane helix</keyword>
<dbReference type="InterPro" id="IPR042512">
    <property type="entry name" value="TLCD5"/>
</dbReference>
<dbReference type="InterPro" id="IPR006634">
    <property type="entry name" value="TLC-dom"/>
</dbReference>
<feature type="transmembrane region" description="Helical" evidence="6">
    <location>
        <begin position="6"/>
        <end position="29"/>
    </location>
</feature>
<name>A0A1R2APQ7_9CILI</name>
<feature type="domain" description="TLC" evidence="7">
    <location>
        <begin position="34"/>
        <end position="220"/>
    </location>
</feature>
<dbReference type="OrthoDB" id="284464at2759"/>
<feature type="transmembrane region" description="Helical" evidence="6">
    <location>
        <begin position="158"/>
        <end position="185"/>
    </location>
</feature>
<dbReference type="PANTHER" id="PTHR31898">
    <property type="entry name" value="TRANSMEMBRANE PROTEIN 136"/>
    <property type="match status" value="1"/>
</dbReference>
<dbReference type="PANTHER" id="PTHR31898:SF1">
    <property type="entry name" value="TLC DOMAIN-CONTAINING PROTEIN 5"/>
    <property type="match status" value="1"/>
</dbReference>
<evidence type="ECO:0000256" key="2">
    <source>
        <dbReference type="ARBA" id="ARBA00022692"/>
    </source>
</evidence>
<comment type="caution">
    <text evidence="8">The sequence shown here is derived from an EMBL/GenBank/DDBJ whole genome shotgun (WGS) entry which is preliminary data.</text>
</comment>
<evidence type="ECO:0000256" key="1">
    <source>
        <dbReference type="ARBA" id="ARBA00004141"/>
    </source>
</evidence>
<organism evidence="8 9">
    <name type="scientific">Stentor coeruleus</name>
    <dbReference type="NCBI Taxonomy" id="5963"/>
    <lineage>
        <taxon>Eukaryota</taxon>
        <taxon>Sar</taxon>
        <taxon>Alveolata</taxon>
        <taxon>Ciliophora</taxon>
        <taxon>Postciliodesmatophora</taxon>
        <taxon>Heterotrichea</taxon>
        <taxon>Heterotrichida</taxon>
        <taxon>Stentoridae</taxon>
        <taxon>Stentor</taxon>
    </lineage>
</organism>
<protein>
    <recommendedName>
        <fullName evidence="7">TLC domain-containing protein</fullName>
    </recommendedName>
</protein>
<reference evidence="8 9" key="1">
    <citation type="submission" date="2016-11" db="EMBL/GenBank/DDBJ databases">
        <title>The macronuclear genome of Stentor coeruleus: a giant cell with tiny introns.</title>
        <authorList>
            <person name="Slabodnick M."/>
            <person name="Ruby J.G."/>
            <person name="Reiff S.B."/>
            <person name="Swart E.C."/>
            <person name="Gosai S."/>
            <person name="Prabakaran S."/>
            <person name="Witkowska E."/>
            <person name="Larue G.E."/>
            <person name="Fisher S."/>
            <person name="Freeman R.M."/>
            <person name="Gunawardena J."/>
            <person name="Chu W."/>
            <person name="Stover N.A."/>
            <person name="Gregory B.D."/>
            <person name="Nowacki M."/>
            <person name="Derisi J."/>
            <person name="Roy S.W."/>
            <person name="Marshall W.F."/>
            <person name="Sood P."/>
        </authorList>
    </citation>
    <scope>NUCLEOTIDE SEQUENCE [LARGE SCALE GENOMIC DNA]</scope>
    <source>
        <strain evidence="8">WM001</strain>
    </source>
</reference>
<keyword evidence="9" id="KW-1185">Reference proteome</keyword>
<sequence length="242" mass="28390">MSSNFLWMIPASTIIWASILIIATYYVNLKLPYYQLWDFRCRIYSFFHGFFCIWFSQTIIFTRLDPTSPITFFEESVLSISMGYFLFDCIAMRVLKIDNIIYYIHHIAVLCVVGSALVSGKGAYEIASGFLALEMTNPIYQIKGWLKYLGYKKTIGYLVVEIFFYFAFCVSRFIFGGIVLYNIIISENLSLAVKLFSVGIQLMFYAFLKKIIKTAKRRREEYKERKAKGLKLEWFRPIKKID</sequence>
<evidence type="ECO:0000256" key="4">
    <source>
        <dbReference type="ARBA" id="ARBA00023136"/>
    </source>
</evidence>
<keyword evidence="4 5" id="KW-0472">Membrane</keyword>
<proteinExistence type="predicted"/>
<dbReference type="AlphaFoldDB" id="A0A1R2APQ7"/>
<dbReference type="Proteomes" id="UP000187209">
    <property type="component" value="Unassembled WGS sequence"/>
</dbReference>
<gene>
    <name evidence="8" type="ORF">SteCoe_36628</name>
</gene>
<dbReference type="PROSITE" id="PS50922">
    <property type="entry name" value="TLC"/>
    <property type="match status" value="1"/>
</dbReference>
<dbReference type="SMART" id="SM00724">
    <property type="entry name" value="TLC"/>
    <property type="match status" value="1"/>
</dbReference>
<feature type="transmembrane region" description="Helical" evidence="6">
    <location>
        <begin position="76"/>
        <end position="95"/>
    </location>
</feature>
<evidence type="ECO:0000313" key="8">
    <source>
        <dbReference type="EMBL" id="OMJ66501.1"/>
    </source>
</evidence>
<dbReference type="GO" id="GO:0016020">
    <property type="term" value="C:membrane"/>
    <property type="evidence" value="ECO:0007669"/>
    <property type="project" value="UniProtKB-SubCell"/>
</dbReference>
<feature type="transmembrane region" description="Helical" evidence="6">
    <location>
        <begin position="41"/>
        <end position="64"/>
    </location>
</feature>
<comment type="subcellular location">
    <subcellularLocation>
        <location evidence="1">Membrane</location>
        <topology evidence="1">Multi-pass membrane protein</topology>
    </subcellularLocation>
</comment>
<evidence type="ECO:0000313" key="9">
    <source>
        <dbReference type="Proteomes" id="UP000187209"/>
    </source>
</evidence>
<evidence type="ECO:0000256" key="6">
    <source>
        <dbReference type="SAM" id="Phobius"/>
    </source>
</evidence>
<dbReference type="EMBL" id="MPUH01001703">
    <property type="protein sequence ID" value="OMJ66501.1"/>
    <property type="molecule type" value="Genomic_DNA"/>
</dbReference>
<evidence type="ECO:0000259" key="7">
    <source>
        <dbReference type="PROSITE" id="PS50922"/>
    </source>
</evidence>
<feature type="transmembrane region" description="Helical" evidence="6">
    <location>
        <begin position="191"/>
        <end position="208"/>
    </location>
</feature>
<evidence type="ECO:0000256" key="5">
    <source>
        <dbReference type="PROSITE-ProRule" id="PRU00205"/>
    </source>
</evidence>
<accession>A0A1R2APQ7</accession>
<evidence type="ECO:0000256" key="3">
    <source>
        <dbReference type="ARBA" id="ARBA00022989"/>
    </source>
</evidence>